<reference evidence="1" key="2">
    <citation type="submission" date="2020-11" db="EMBL/GenBank/DDBJ databases">
        <authorList>
            <person name="McCartney M.A."/>
            <person name="Auch B."/>
            <person name="Kono T."/>
            <person name="Mallez S."/>
            <person name="Becker A."/>
            <person name="Gohl D.M."/>
            <person name="Silverstein K.A.T."/>
            <person name="Koren S."/>
            <person name="Bechman K.B."/>
            <person name="Herman A."/>
            <person name="Abrahante J.E."/>
            <person name="Garbe J."/>
        </authorList>
    </citation>
    <scope>NUCLEOTIDE SEQUENCE</scope>
    <source>
        <strain evidence="1">Duluth1</strain>
        <tissue evidence="1">Whole animal</tissue>
    </source>
</reference>
<evidence type="ECO:0000313" key="1">
    <source>
        <dbReference type="EMBL" id="KAH3800059.1"/>
    </source>
</evidence>
<name>A0A9D4J8G6_DREPO</name>
<proteinExistence type="predicted"/>
<sequence>MCGHRRFGFHIQCSFQWSETKFGIKSTPIFSKRIQTGLNAWTVVTSAAGDFIVPSIHSTPIGCTTSAGDTSETCRIKWNLSAHGSCPFGTAQNVPDVCGVSILGLTKYGWERYGTQEYAFWRILFNETYNAELQANTLLTNGLKILISSDVKLQSSIMIATFAPLTSDHELWNGYTIPNIRVITKHTTSDIKETIRIIYDHGVYTSVLSKATLSGNKIVFPMKEEGEFLVFKSRIHVVEVHIQTEVCSEGACACGIVIRNGNEIYTINICNGITRHGFIYIGHGEDGILDETYKFDKTASVSDHYSYQSPTWWWQNRYWIRGITKDQYEISDSHEISLRNGMTISIIRHFATNTLELTIESDPYVESFNELDGIVSFGYKQFRHRGGSYAADYRGYVNSWRVPSNESLRNPNNHMDFGVSETVFQCHCPQGNEAALADITQPIFWQNYDDFYYYYYHNPAYETEHAVGAIMCSL</sequence>
<dbReference type="AlphaFoldDB" id="A0A9D4J8G6"/>
<organism evidence="1 2">
    <name type="scientific">Dreissena polymorpha</name>
    <name type="common">Zebra mussel</name>
    <name type="synonym">Mytilus polymorpha</name>
    <dbReference type="NCBI Taxonomy" id="45954"/>
    <lineage>
        <taxon>Eukaryota</taxon>
        <taxon>Metazoa</taxon>
        <taxon>Spiralia</taxon>
        <taxon>Lophotrochozoa</taxon>
        <taxon>Mollusca</taxon>
        <taxon>Bivalvia</taxon>
        <taxon>Autobranchia</taxon>
        <taxon>Heteroconchia</taxon>
        <taxon>Euheterodonta</taxon>
        <taxon>Imparidentia</taxon>
        <taxon>Neoheterodontei</taxon>
        <taxon>Myida</taxon>
        <taxon>Dreissenoidea</taxon>
        <taxon>Dreissenidae</taxon>
        <taxon>Dreissena</taxon>
    </lineage>
</organism>
<accession>A0A9D4J8G6</accession>
<evidence type="ECO:0000313" key="2">
    <source>
        <dbReference type="Proteomes" id="UP000828390"/>
    </source>
</evidence>
<comment type="caution">
    <text evidence="1">The sequence shown here is derived from an EMBL/GenBank/DDBJ whole genome shotgun (WGS) entry which is preliminary data.</text>
</comment>
<reference evidence="1" key="1">
    <citation type="journal article" date="2019" name="bioRxiv">
        <title>The Genome of the Zebra Mussel, Dreissena polymorpha: A Resource for Invasive Species Research.</title>
        <authorList>
            <person name="McCartney M.A."/>
            <person name="Auch B."/>
            <person name="Kono T."/>
            <person name="Mallez S."/>
            <person name="Zhang Y."/>
            <person name="Obille A."/>
            <person name="Becker A."/>
            <person name="Abrahante J.E."/>
            <person name="Garbe J."/>
            <person name="Badalamenti J.P."/>
            <person name="Herman A."/>
            <person name="Mangelson H."/>
            <person name="Liachko I."/>
            <person name="Sullivan S."/>
            <person name="Sone E.D."/>
            <person name="Koren S."/>
            <person name="Silverstein K.A.T."/>
            <person name="Beckman K.B."/>
            <person name="Gohl D.M."/>
        </authorList>
    </citation>
    <scope>NUCLEOTIDE SEQUENCE</scope>
    <source>
        <strain evidence="1">Duluth1</strain>
        <tissue evidence="1">Whole animal</tissue>
    </source>
</reference>
<gene>
    <name evidence="1" type="ORF">DPMN_153684</name>
</gene>
<protein>
    <submittedName>
        <fullName evidence="1">Uncharacterized protein</fullName>
    </submittedName>
</protein>
<dbReference type="Proteomes" id="UP000828390">
    <property type="component" value="Unassembled WGS sequence"/>
</dbReference>
<keyword evidence="2" id="KW-1185">Reference proteome</keyword>
<dbReference type="EMBL" id="JAIWYP010000007">
    <property type="protein sequence ID" value="KAH3800059.1"/>
    <property type="molecule type" value="Genomic_DNA"/>
</dbReference>